<dbReference type="AlphaFoldDB" id="A0A8S1RDH7"/>
<organism evidence="3 4">
    <name type="scientific">Paramecium sonneborni</name>
    <dbReference type="NCBI Taxonomy" id="65129"/>
    <lineage>
        <taxon>Eukaryota</taxon>
        <taxon>Sar</taxon>
        <taxon>Alveolata</taxon>
        <taxon>Ciliophora</taxon>
        <taxon>Intramacronucleata</taxon>
        <taxon>Oligohymenophorea</taxon>
        <taxon>Peniculida</taxon>
        <taxon>Parameciidae</taxon>
        <taxon>Paramecium</taxon>
    </lineage>
</organism>
<proteinExistence type="predicted"/>
<keyword evidence="4" id="KW-1185">Reference proteome</keyword>
<gene>
    <name evidence="3" type="ORF">PSON_ATCC_30995.1.T1560010</name>
</gene>
<dbReference type="InterPro" id="IPR001194">
    <property type="entry name" value="cDENN_dom"/>
</dbReference>
<dbReference type="Proteomes" id="UP000692954">
    <property type="component" value="Unassembled WGS sequence"/>
</dbReference>
<evidence type="ECO:0000256" key="1">
    <source>
        <dbReference type="SAM" id="Coils"/>
    </source>
</evidence>
<comment type="caution">
    <text evidence="3">The sequence shown here is derived from an EMBL/GenBank/DDBJ whole genome shotgun (WGS) entry which is preliminary data.</text>
</comment>
<evidence type="ECO:0000313" key="4">
    <source>
        <dbReference type="Proteomes" id="UP000692954"/>
    </source>
</evidence>
<dbReference type="EMBL" id="CAJJDN010000156">
    <property type="protein sequence ID" value="CAD8125049.1"/>
    <property type="molecule type" value="Genomic_DNA"/>
</dbReference>
<dbReference type="OrthoDB" id="299267at2759"/>
<evidence type="ECO:0000313" key="3">
    <source>
        <dbReference type="EMBL" id="CAD8125049.1"/>
    </source>
</evidence>
<protein>
    <recommendedName>
        <fullName evidence="2">cDENN domain-containing protein</fullName>
    </recommendedName>
</protein>
<evidence type="ECO:0000259" key="2">
    <source>
        <dbReference type="SMART" id="SM00799"/>
    </source>
</evidence>
<dbReference type="InterPro" id="IPR051942">
    <property type="entry name" value="DENN_domain_containing_2"/>
</dbReference>
<keyword evidence="1" id="KW-0175">Coiled coil</keyword>
<feature type="domain" description="cDENN" evidence="2">
    <location>
        <begin position="403"/>
        <end position="619"/>
    </location>
</feature>
<name>A0A8S1RDH7_9CILI</name>
<reference evidence="3" key="1">
    <citation type="submission" date="2021-01" db="EMBL/GenBank/DDBJ databases">
        <authorList>
            <consortium name="Genoscope - CEA"/>
            <person name="William W."/>
        </authorList>
    </citation>
    <scope>NUCLEOTIDE SEQUENCE</scope>
</reference>
<accession>A0A8S1RDH7</accession>
<dbReference type="PANTHER" id="PTHR15288">
    <property type="entry name" value="DENN DOMAIN-CONTAINING PROTEIN 2"/>
    <property type="match status" value="1"/>
</dbReference>
<dbReference type="Pfam" id="PF02141">
    <property type="entry name" value="DENN"/>
    <property type="match status" value="1"/>
</dbReference>
<feature type="coiled-coil region" evidence="1">
    <location>
        <begin position="6"/>
        <end position="75"/>
    </location>
</feature>
<dbReference type="PANTHER" id="PTHR15288:SF0">
    <property type="entry name" value="UDENN DOMAIN-CONTAINING PROTEIN"/>
    <property type="match status" value="1"/>
</dbReference>
<sequence>MKSKQYVSQILDLDEYKQQIKQLLDKNERLTQKNYDLIREITHYQIQIRDKDKQIEQLRKENGSLRFELQLALKQEELYSAVSLDRYKKVTQTIQPQRKRIFETKKTTLHMNYLSPKKCNNEQDEVISPEVVEFRKYSEDELHQVVVQEIQVQEYNYGNTSKVDQIIQKYSKNKLEQCKGEESNFSSQQLFQEPGAIEEEQLSQSSHSYQQQQYTESQSLQQQQYSSIQQQQEQLQTLQNTLFEEFIIISVSKSTLNGLTNNNILETREVNLKPEILFQHSSASSCYKEQLLLLPQQIYPYGLKVKLEEKTLSMSNLNSILMGGQSYDRLAGAYVITMKSEQTFNSNHFNNNTILKNPDNISDLISITNVHHQLYCVCVDVPDFYDYNICNTNSKLKKKFFYSLSKTYCFITKAPIIDFFIEIIKIIINTLKYKKAEIYSMVSEFEETLGNIDNSFYTSFKPELFNFLTQLQNSKLFSECNYQFLQTPIKPFIINCQNVENYEIEWAISYAFSHLELSNYLILLINMMLEQNICIISSNRTLLSSLLMILPHIIKPFQHIHPTIYALTAQLMPILDSPVPFICGMVKESENGLLNLGIEDDDSFYDEQSQVLFFDANKLKFYNLTNNLTESKMYTTLFYKLFQTYQQIRQQSVPGYYLADNNEATMNLSFKILENTKTYIQENILSLIPEIDGEINLDQIQEQIVNSTEDEIFKSIIKTQYFSYYIQQKFHPL</sequence>
<dbReference type="SMART" id="SM00799">
    <property type="entry name" value="DENN"/>
    <property type="match status" value="1"/>
</dbReference>